<keyword evidence="1" id="KW-0812">Transmembrane</keyword>
<dbReference type="KEGG" id="tbn:TBH_C0107"/>
<gene>
    <name evidence="2" type="ORF">TBH_C0107</name>
</gene>
<feature type="transmembrane region" description="Helical" evidence="1">
    <location>
        <begin position="325"/>
        <end position="345"/>
    </location>
</feature>
<name>A0A7U6GG80_9GAMM</name>
<protein>
    <recommendedName>
        <fullName evidence="4">Glycosyltransferase RgtA/B/C/D-like domain-containing protein</fullName>
    </recommendedName>
</protein>
<evidence type="ECO:0008006" key="4">
    <source>
        <dbReference type="Google" id="ProtNLM"/>
    </source>
</evidence>
<feature type="transmembrane region" description="Helical" evidence="1">
    <location>
        <begin position="101"/>
        <end position="119"/>
    </location>
</feature>
<evidence type="ECO:0000313" key="2">
    <source>
        <dbReference type="EMBL" id="BAO43055.1"/>
    </source>
</evidence>
<organism evidence="2 3">
    <name type="scientific">Thiolapillus brandeum</name>
    <dbReference type="NCBI Taxonomy" id="1076588"/>
    <lineage>
        <taxon>Bacteria</taxon>
        <taxon>Pseudomonadati</taxon>
        <taxon>Pseudomonadota</taxon>
        <taxon>Gammaproteobacteria</taxon>
        <taxon>Chromatiales</taxon>
        <taxon>Sedimenticolaceae</taxon>
        <taxon>Thiolapillus</taxon>
    </lineage>
</organism>
<keyword evidence="3" id="KW-1185">Reference proteome</keyword>
<reference evidence="2 3" key="1">
    <citation type="journal article" date="2014" name="PLoS ONE">
        <title>Physiological and genomic features of a novel sulfur-oxidizing gammaproteobacterium belonging to a previously uncultivated symbiotic lineage isolated from a hydrothermal vent.</title>
        <authorList>
            <person name="Nunoura T."/>
            <person name="Takaki Y."/>
            <person name="Kazama H."/>
            <person name="Kakuta J."/>
            <person name="Shimamura S."/>
            <person name="Makita H."/>
            <person name="Hirai M."/>
            <person name="Miyazaki M."/>
            <person name="Takai K."/>
        </authorList>
    </citation>
    <scope>NUCLEOTIDE SEQUENCE [LARGE SCALE GENOMIC DNA]</scope>
    <source>
        <strain evidence="2 3">Hiromi1</strain>
    </source>
</reference>
<dbReference type="OrthoDB" id="7057633at2"/>
<feature type="transmembrane region" description="Helical" evidence="1">
    <location>
        <begin position="357"/>
        <end position="376"/>
    </location>
</feature>
<dbReference type="EMBL" id="AP012273">
    <property type="protein sequence ID" value="BAO43055.1"/>
    <property type="molecule type" value="Genomic_DNA"/>
</dbReference>
<dbReference type="AlphaFoldDB" id="A0A7U6GG80"/>
<dbReference type="RefSeq" id="WP_041064270.1">
    <property type="nucleotide sequence ID" value="NZ_AP012273.1"/>
</dbReference>
<keyword evidence="1" id="KW-0472">Membrane</keyword>
<feature type="transmembrane region" description="Helical" evidence="1">
    <location>
        <begin position="160"/>
        <end position="182"/>
    </location>
</feature>
<dbReference type="Proteomes" id="UP000031631">
    <property type="component" value="Chromosome"/>
</dbReference>
<keyword evidence="1" id="KW-1133">Transmembrane helix</keyword>
<evidence type="ECO:0000313" key="3">
    <source>
        <dbReference type="Proteomes" id="UP000031631"/>
    </source>
</evidence>
<feature type="transmembrane region" description="Helical" evidence="1">
    <location>
        <begin position="131"/>
        <end position="148"/>
    </location>
</feature>
<feature type="transmembrane region" description="Helical" evidence="1">
    <location>
        <begin position="302"/>
        <end position="319"/>
    </location>
</feature>
<feature type="transmembrane region" description="Helical" evidence="1">
    <location>
        <begin position="194"/>
        <end position="212"/>
    </location>
</feature>
<sequence length="502" mass="56891">MSGRQKLPVYAAAALASLLLSLWQIMGVQQINHDAVYYLEAIQGNADAIAQIGNWLFYSRLIEWTALLTGLAPEHAAWVVNTLLDTLTVLAFLRLVEELGGSPRALLWAALVVLSLPYFNDNRSEIIRDHGYWAFSLVAMIFYLRLFREFAWKNVLGWNLAMFTALLFRVEAVVFLAIMPLGLLTSGPGGRQKAAKTLLPVLIPGLGLALFSDMHNRLTDNMRDIQQVILVFTETIPHKATLMRKGVIPEFSQSMAETTLYLGVAWSIIKDLISSMSWLYFGILLLRRFFPAPGLPADYRRILWFYGLISAAILFTHGARHFVMVSRYTMALALMLLPVVVFALEELHRKYREENRAGPWLTAALLGMLVLLGDSLHGSSIPKAYILQAADWARNNIPDKSHIVTDYHRERVSWYSNRNSNKQLDFQRFKPGKTWLKDFDYAFVRSGKNMGDSRLYQVLSRRGLMPIKRIQPEQGRGVFIYRLKPVRTRPGGFSEPASAKGP</sequence>
<accession>A0A7U6GG80</accession>
<proteinExistence type="predicted"/>
<evidence type="ECO:0000256" key="1">
    <source>
        <dbReference type="SAM" id="Phobius"/>
    </source>
</evidence>